<feature type="transmembrane region" description="Helical" evidence="6">
    <location>
        <begin position="66"/>
        <end position="87"/>
    </location>
</feature>
<evidence type="ECO:0000256" key="4">
    <source>
        <dbReference type="ARBA" id="ARBA00022989"/>
    </source>
</evidence>
<keyword evidence="2" id="KW-1003">Cell membrane</keyword>
<keyword evidence="4 6" id="KW-1133">Transmembrane helix</keyword>
<evidence type="ECO:0000256" key="3">
    <source>
        <dbReference type="ARBA" id="ARBA00022692"/>
    </source>
</evidence>
<name>E6SBN7_INTC7</name>
<feature type="transmembrane region" description="Helical" evidence="6">
    <location>
        <begin position="633"/>
        <end position="652"/>
    </location>
</feature>
<comment type="subcellular location">
    <subcellularLocation>
        <location evidence="1">Cell membrane</location>
        <topology evidence="1">Multi-pass membrane protein</topology>
    </subcellularLocation>
</comment>
<sequence length="791" mass="81730">MSSPRGTVDVVEPPIADRVRRPADALRLGLVLVVLAASLALADVAVGTTGALEQDLALATSGLPRLLLQVVSWLSGIGVVVLPLAVGTDLVVRGRPSQLVHALAASGAAALVVVGLRALSFDGPLSSLLRTLTRPLAEGRTDPLDAVIVSMMALLTVADIIGRKWISPLAIVVIGSTVVTAFLSGTSTALALFTSVLLGWAVGLAFRFALGATSTRPPGSQIADALVAAGVPLVRLELVDSDDAGDRRYRGTTTSSTVDVQVMDRDTFGLASGRRLLRLLRLRKGTTRPALTLRAELEHRTLMGLALAQAGIPAPRPVAAREVGPFSAVIAYLDRAGAPLSELGAELDDAQLADIWRLHATLLRLSIAHRGLGPDVVMVTDDGRAGLLRVGGGDIAADELTLRIDTAQLLTTVGLAVGAARAVQSATAVLGADVVSRALPLLQPIALTPTTRAVLKQHKGLLGSLRDEIERGRPTEEVVAPVELRRVTLRGLVTVVGGGVAAYLLLTQLAKVDLGKVIANANLGWALATVIFATLTFAGASLALSGAVDLALRFGRTYMTQLAVAFSGLVAPAAIGNIALNTRYLQKAGAEPAVAGASVGVAQLAQFSSYFVLLIISGVLAGTGPRASFTPPAVLVAAVPIVILVVLALLAVPRVRRLITLRVVPRVRTVVPQVLSVLQHPRKLTQLLAGALLLDVSFVAALVCATRAFGATQPVAAIAVVYFAGAIIGSAVPTPGGLGGIEAAMSAGLIAIGVDGGTAVSSVLLYRLATYWLPIPFGWYSLNRLQKLQAI</sequence>
<evidence type="ECO:0000256" key="2">
    <source>
        <dbReference type="ARBA" id="ARBA00022475"/>
    </source>
</evidence>
<dbReference type="eggNOG" id="COG0392">
    <property type="taxonomic scope" value="Bacteria"/>
</dbReference>
<evidence type="ECO:0008006" key="9">
    <source>
        <dbReference type="Google" id="ProtNLM"/>
    </source>
</evidence>
<feature type="transmembrane region" description="Helical" evidence="6">
    <location>
        <begin position="600"/>
        <end position="621"/>
    </location>
</feature>
<dbReference type="HOGENOM" id="CLU_009723_0_0_11"/>
<dbReference type="GO" id="GO:0005886">
    <property type="term" value="C:plasma membrane"/>
    <property type="evidence" value="ECO:0007669"/>
    <property type="project" value="UniProtKB-SubCell"/>
</dbReference>
<dbReference type="Pfam" id="PF03706">
    <property type="entry name" value="LPG_synthase_TM"/>
    <property type="match status" value="1"/>
</dbReference>
<evidence type="ECO:0000313" key="8">
    <source>
        <dbReference type="Proteomes" id="UP000008914"/>
    </source>
</evidence>
<feature type="transmembrane region" description="Helical" evidence="6">
    <location>
        <begin position="99"/>
        <end position="121"/>
    </location>
</feature>
<keyword evidence="8" id="KW-1185">Reference proteome</keyword>
<reference evidence="7 8" key="1">
    <citation type="journal article" date="2010" name="Stand. Genomic Sci.">
        <title>Complete genome sequence of Intrasporangium calvum type strain (7 KIP).</title>
        <authorList>
            <person name="Del Rio T.G."/>
            <person name="Chertkov O."/>
            <person name="Yasawong M."/>
            <person name="Lucas S."/>
            <person name="Deshpande S."/>
            <person name="Cheng J.F."/>
            <person name="Detter C."/>
            <person name="Tapia R."/>
            <person name="Han C."/>
            <person name="Goodwin L."/>
            <person name="Pitluck S."/>
            <person name="Liolios K."/>
            <person name="Ivanova N."/>
            <person name="Mavromatis K."/>
            <person name="Pati A."/>
            <person name="Chen A."/>
            <person name="Palaniappan K."/>
            <person name="Land M."/>
            <person name="Hauser L."/>
            <person name="Chang Y.J."/>
            <person name="Jeffries C.D."/>
            <person name="Rohde M."/>
            <person name="Pukall R."/>
            <person name="Sikorski J."/>
            <person name="Goker M."/>
            <person name="Woyke T."/>
            <person name="Bristow J."/>
            <person name="Eisen J.A."/>
            <person name="Markowitz V."/>
            <person name="Hugenholtz P."/>
            <person name="Kyrpides N.C."/>
            <person name="Klenk H.P."/>
            <person name="Lapidus A."/>
        </authorList>
    </citation>
    <scope>NUCLEOTIDE SEQUENCE [LARGE SCALE GENOMIC DNA]</scope>
    <source>
        <strain evidence="8">ATCC 23552 / DSM 43043 / JCM 3097 / NBRC 12989 / 7 KIP</strain>
    </source>
</reference>
<feature type="transmembrane region" description="Helical" evidence="6">
    <location>
        <begin position="684"/>
        <end position="703"/>
    </location>
</feature>
<evidence type="ECO:0000256" key="1">
    <source>
        <dbReference type="ARBA" id="ARBA00004651"/>
    </source>
</evidence>
<proteinExistence type="predicted"/>
<dbReference type="OrthoDB" id="5242664at2"/>
<dbReference type="AlphaFoldDB" id="E6SBN7"/>
<feature type="transmembrane region" description="Helical" evidence="6">
    <location>
        <begin position="487"/>
        <end position="506"/>
    </location>
</feature>
<keyword evidence="3 6" id="KW-0812">Transmembrane</keyword>
<feature type="transmembrane region" description="Helical" evidence="6">
    <location>
        <begin position="562"/>
        <end position="580"/>
    </location>
</feature>
<dbReference type="EMBL" id="CP002343">
    <property type="protein sequence ID" value="ADU47368.1"/>
    <property type="molecule type" value="Genomic_DNA"/>
</dbReference>
<gene>
    <name evidence="7" type="ordered locus">Intca_0836</name>
</gene>
<evidence type="ECO:0000256" key="5">
    <source>
        <dbReference type="ARBA" id="ARBA00023136"/>
    </source>
</evidence>
<dbReference type="RefSeq" id="WP_013491687.1">
    <property type="nucleotide sequence ID" value="NC_014830.1"/>
</dbReference>
<feature type="transmembrane region" description="Helical" evidence="6">
    <location>
        <begin position="715"/>
        <end position="732"/>
    </location>
</feature>
<keyword evidence="5 6" id="KW-0472">Membrane</keyword>
<feature type="transmembrane region" description="Helical" evidence="6">
    <location>
        <begin position="526"/>
        <end position="550"/>
    </location>
</feature>
<dbReference type="KEGG" id="ica:Intca_0836"/>
<feature type="transmembrane region" description="Helical" evidence="6">
    <location>
        <begin position="744"/>
        <end position="766"/>
    </location>
</feature>
<feature type="transmembrane region" description="Helical" evidence="6">
    <location>
        <begin position="165"/>
        <end position="183"/>
    </location>
</feature>
<protein>
    <recommendedName>
        <fullName evidence="9">Integral membrane protein</fullName>
    </recommendedName>
</protein>
<feature type="transmembrane region" description="Helical" evidence="6">
    <location>
        <begin position="189"/>
        <end position="210"/>
    </location>
</feature>
<dbReference type="STRING" id="710696.Intca_0836"/>
<dbReference type="InterPro" id="IPR022791">
    <property type="entry name" value="L-PG_synthase/AglD"/>
</dbReference>
<evidence type="ECO:0000256" key="6">
    <source>
        <dbReference type="SAM" id="Phobius"/>
    </source>
</evidence>
<feature type="transmembrane region" description="Helical" evidence="6">
    <location>
        <begin position="28"/>
        <end position="46"/>
    </location>
</feature>
<evidence type="ECO:0000313" key="7">
    <source>
        <dbReference type="EMBL" id="ADU47368.1"/>
    </source>
</evidence>
<dbReference type="PANTHER" id="PTHR39087">
    <property type="entry name" value="UPF0104 MEMBRANE PROTEIN MJ1595"/>
    <property type="match status" value="1"/>
</dbReference>
<dbReference type="Proteomes" id="UP000008914">
    <property type="component" value="Chromosome"/>
</dbReference>
<dbReference type="PANTHER" id="PTHR39087:SF2">
    <property type="entry name" value="UPF0104 MEMBRANE PROTEIN MJ1595"/>
    <property type="match status" value="1"/>
</dbReference>
<accession>E6SBN7</accession>
<organism evidence="7 8">
    <name type="scientific">Intrasporangium calvum (strain ATCC 23552 / DSM 43043 / JCM 3097 / NBRC 12989 / NCIMB 10167 / NRRL B-3866 / 7 KIP)</name>
    <dbReference type="NCBI Taxonomy" id="710696"/>
    <lineage>
        <taxon>Bacteria</taxon>
        <taxon>Bacillati</taxon>
        <taxon>Actinomycetota</taxon>
        <taxon>Actinomycetes</taxon>
        <taxon>Micrococcales</taxon>
        <taxon>Intrasporangiaceae</taxon>
        <taxon>Intrasporangium</taxon>
    </lineage>
</organism>